<name>A0ABS4GLV4_9BACL</name>
<comment type="caution">
    <text evidence="1">The sequence shown here is derived from an EMBL/GenBank/DDBJ whole genome shotgun (WGS) entry which is preliminary data.</text>
</comment>
<protein>
    <submittedName>
        <fullName evidence="1">Uncharacterized protein</fullName>
    </submittedName>
</protein>
<evidence type="ECO:0000313" key="2">
    <source>
        <dbReference type="Proteomes" id="UP001519343"/>
    </source>
</evidence>
<organism evidence="1 2">
    <name type="scientific">Ammoniphilus resinae</name>
    <dbReference type="NCBI Taxonomy" id="861532"/>
    <lineage>
        <taxon>Bacteria</taxon>
        <taxon>Bacillati</taxon>
        <taxon>Bacillota</taxon>
        <taxon>Bacilli</taxon>
        <taxon>Bacillales</taxon>
        <taxon>Paenibacillaceae</taxon>
        <taxon>Aneurinibacillus group</taxon>
        <taxon>Ammoniphilus</taxon>
    </lineage>
</organism>
<reference evidence="1 2" key="1">
    <citation type="submission" date="2021-03" db="EMBL/GenBank/DDBJ databases">
        <title>Genomic Encyclopedia of Type Strains, Phase IV (KMG-IV): sequencing the most valuable type-strain genomes for metagenomic binning, comparative biology and taxonomic classification.</title>
        <authorList>
            <person name="Goeker M."/>
        </authorList>
    </citation>
    <scope>NUCLEOTIDE SEQUENCE [LARGE SCALE GENOMIC DNA]</scope>
    <source>
        <strain evidence="1 2">DSM 24738</strain>
    </source>
</reference>
<dbReference type="EMBL" id="JAGGKT010000002">
    <property type="protein sequence ID" value="MBP1931231.1"/>
    <property type="molecule type" value="Genomic_DNA"/>
</dbReference>
<dbReference type="RefSeq" id="WP_209809311.1">
    <property type="nucleotide sequence ID" value="NZ_JAGGKT010000002.1"/>
</dbReference>
<sequence length="135" mass="15610">MLRTCIILLTLVFILQLFGQVAEASEIEVFDVSRGKVVKHIVNTPQVQQEIKNMVYTITGMVSDLKIEPNDGYLVKIPMEPPVMIKNQWMDLYAEELILFLSPTSEPKLLIFSDENRPYFVHFNYDISFLLLDTI</sequence>
<dbReference type="Proteomes" id="UP001519343">
    <property type="component" value="Unassembled WGS sequence"/>
</dbReference>
<accession>A0ABS4GLV4</accession>
<gene>
    <name evidence="1" type="ORF">J2Z37_001228</name>
</gene>
<evidence type="ECO:0000313" key="1">
    <source>
        <dbReference type="EMBL" id="MBP1931231.1"/>
    </source>
</evidence>
<keyword evidence="2" id="KW-1185">Reference proteome</keyword>
<proteinExistence type="predicted"/>